<dbReference type="PANTHER" id="PTHR23507">
    <property type="entry name" value="ZGC:174356"/>
    <property type="match status" value="1"/>
</dbReference>
<organism evidence="7 8">
    <name type="scientific">Exidia glandulosa HHB12029</name>
    <dbReference type="NCBI Taxonomy" id="1314781"/>
    <lineage>
        <taxon>Eukaryota</taxon>
        <taxon>Fungi</taxon>
        <taxon>Dikarya</taxon>
        <taxon>Basidiomycota</taxon>
        <taxon>Agaricomycotina</taxon>
        <taxon>Agaricomycetes</taxon>
        <taxon>Auriculariales</taxon>
        <taxon>Exidiaceae</taxon>
        <taxon>Exidia</taxon>
    </lineage>
</organism>
<feature type="domain" description="Major facilitator superfamily (MFS) profile" evidence="6">
    <location>
        <begin position="1"/>
        <end position="183"/>
    </location>
</feature>
<keyword evidence="4 5" id="KW-0472">Membrane</keyword>
<evidence type="ECO:0000259" key="6">
    <source>
        <dbReference type="PROSITE" id="PS50850"/>
    </source>
</evidence>
<dbReference type="OrthoDB" id="3026777at2759"/>
<dbReference type="GO" id="GO:0016020">
    <property type="term" value="C:membrane"/>
    <property type="evidence" value="ECO:0007669"/>
    <property type="project" value="UniProtKB-SubCell"/>
</dbReference>
<dbReference type="InterPro" id="IPR011701">
    <property type="entry name" value="MFS"/>
</dbReference>
<evidence type="ECO:0000256" key="2">
    <source>
        <dbReference type="ARBA" id="ARBA00022692"/>
    </source>
</evidence>
<dbReference type="Gene3D" id="1.20.1250.20">
    <property type="entry name" value="MFS general substrate transporter like domains"/>
    <property type="match status" value="1"/>
</dbReference>
<evidence type="ECO:0000256" key="4">
    <source>
        <dbReference type="ARBA" id="ARBA00023136"/>
    </source>
</evidence>
<name>A0A165CFX1_EXIGL</name>
<keyword evidence="2 5" id="KW-0812">Transmembrane</keyword>
<sequence length="183" mass="20455">MLFADFNFILVSLYAKYLPGGYWFLLMSSIVDGLLGGMGTASSTMHAYVSDCTEPSQRARIFSFSAGLLFSGMAIGPTLGGRIIHHTGDLLSVFYFATAVHLVTGTIWMMIVPESLPSEVRAINIAKYNQQRHEAADALRARGEDCRRFTWCSLFAFLEPLSLLLPRQRDPLRPEKGRDWNLT</sequence>
<evidence type="ECO:0000256" key="3">
    <source>
        <dbReference type="ARBA" id="ARBA00022989"/>
    </source>
</evidence>
<dbReference type="InterPro" id="IPR036259">
    <property type="entry name" value="MFS_trans_sf"/>
</dbReference>
<feature type="transmembrane region" description="Helical" evidence="5">
    <location>
        <begin position="20"/>
        <end position="41"/>
    </location>
</feature>
<dbReference type="Pfam" id="PF07690">
    <property type="entry name" value="MFS_1"/>
    <property type="match status" value="1"/>
</dbReference>
<gene>
    <name evidence="7" type="ORF">EXIGLDRAFT_729795</name>
</gene>
<dbReference type="InParanoid" id="A0A165CFX1"/>
<feature type="transmembrane region" description="Helical" evidence="5">
    <location>
        <begin position="90"/>
        <end position="111"/>
    </location>
</feature>
<evidence type="ECO:0000256" key="1">
    <source>
        <dbReference type="ARBA" id="ARBA00004141"/>
    </source>
</evidence>
<evidence type="ECO:0000256" key="5">
    <source>
        <dbReference type="SAM" id="Phobius"/>
    </source>
</evidence>
<dbReference type="Proteomes" id="UP000077266">
    <property type="component" value="Unassembled WGS sequence"/>
</dbReference>
<dbReference type="PROSITE" id="PS50850">
    <property type="entry name" value="MFS"/>
    <property type="match status" value="1"/>
</dbReference>
<feature type="non-terminal residue" evidence="7">
    <location>
        <position position="183"/>
    </location>
</feature>
<protein>
    <recommendedName>
        <fullName evidence="6">Major facilitator superfamily (MFS) profile domain-containing protein</fullName>
    </recommendedName>
</protein>
<proteinExistence type="predicted"/>
<dbReference type="PANTHER" id="PTHR23507:SF1">
    <property type="entry name" value="FI18259P1-RELATED"/>
    <property type="match status" value="1"/>
</dbReference>
<dbReference type="EMBL" id="KV426328">
    <property type="protein sequence ID" value="KZV82383.1"/>
    <property type="molecule type" value="Genomic_DNA"/>
</dbReference>
<feature type="transmembrane region" description="Helical" evidence="5">
    <location>
        <begin position="61"/>
        <end position="84"/>
    </location>
</feature>
<dbReference type="GO" id="GO:0022857">
    <property type="term" value="F:transmembrane transporter activity"/>
    <property type="evidence" value="ECO:0007669"/>
    <property type="project" value="InterPro"/>
</dbReference>
<dbReference type="AlphaFoldDB" id="A0A165CFX1"/>
<keyword evidence="8" id="KW-1185">Reference proteome</keyword>
<reference evidence="7 8" key="1">
    <citation type="journal article" date="2016" name="Mol. Biol. Evol.">
        <title>Comparative Genomics of Early-Diverging Mushroom-Forming Fungi Provides Insights into the Origins of Lignocellulose Decay Capabilities.</title>
        <authorList>
            <person name="Nagy L.G."/>
            <person name="Riley R."/>
            <person name="Tritt A."/>
            <person name="Adam C."/>
            <person name="Daum C."/>
            <person name="Floudas D."/>
            <person name="Sun H."/>
            <person name="Yadav J.S."/>
            <person name="Pangilinan J."/>
            <person name="Larsson K.H."/>
            <person name="Matsuura K."/>
            <person name="Barry K."/>
            <person name="Labutti K."/>
            <person name="Kuo R."/>
            <person name="Ohm R.A."/>
            <person name="Bhattacharya S.S."/>
            <person name="Shirouzu T."/>
            <person name="Yoshinaga Y."/>
            <person name="Martin F.M."/>
            <person name="Grigoriev I.V."/>
            <person name="Hibbett D.S."/>
        </authorList>
    </citation>
    <scope>NUCLEOTIDE SEQUENCE [LARGE SCALE GENOMIC DNA]</scope>
    <source>
        <strain evidence="7 8">HHB12029</strain>
    </source>
</reference>
<dbReference type="InterPro" id="IPR020846">
    <property type="entry name" value="MFS_dom"/>
</dbReference>
<evidence type="ECO:0000313" key="8">
    <source>
        <dbReference type="Proteomes" id="UP000077266"/>
    </source>
</evidence>
<evidence type="ECO:0000313" key="7">
    <source>
        <dbReference type="EMBL" id="KZV82383.1"/>
    </source>
</evidence>
<accession>A0A165CFX1</accession>
<keyword evidence="3 5" id="KW-1133">Transmembrane helix</keyword>
<comment type="subcellular location">
    <subcellularLocation>
        <location evidence="1">Membrane</location>
        <topology evidence="1">Multi-pass membrane protein</topology>
    </subcellularLocation>
</comment>
<dbReference type="SUPFAM" id="SSF103473">
    <property type="entry name" value="MFS general substrate transporter"/>
    <property type="match status" value="1"/>
</dbReference>